<dbReference type="InterPro" id="IPR017930">
    <property type="entry name" value="Myb_dom"/>
</dbReference>
<dbReference type="Pfam" id="PF00249">
    <property type="entry name" value="Myb_DNA-binding"/>
    <property type="match status" value="1"/>
</dbReference>
<evidence type="ECO:0000256" key="3">
    <source>
        <dbReference type="ARBA" id="ARBA00023163"/>
    </source>
</evidence>
<keyword evidence="3" id="KW-0804">Transcription</keyword>
<dbReference type="InterPro" id="IPR001005">
    <property type="entry name" value="SANT/Myb"/>
</dbReference>
<sequence length="273" mass="30319">MGEEIANGDPDEISPERVLDWEIGLPDSDELIPLTQSLISPQLASAFSIKLDQSPDPIGFHGSSPYHQLPGRLRRAPSPLLPHADEFVAAEGREEDNEQADAYSLRTSNSSAGGTAKRQRLVWTPKLHERFVEVVARLGEKAVPKAIMQVMNVEGLTRENVASHLQKYRLYEKRMQGTSDKGPFSLMSDHLFVRAREPTLAPEFSSPAPFPALPTIPLPVFGFQPHQWFGNPAGMMTSHFPYRRSFEQIEGWSGGSNSGSIVSYNPIPYDPRT</sequence>
<reference evidence="7 8" key="1">
    <citation type="journal article" date="2022" name="Nat. Plants">
        <title>Genomes of leafy and leafless Platanthera orchids illuminate the evolution of mycoheterotrophy.</title>
        <authorList>
            <person name="Li M.H."/>
            <person name="Liu K.W."/>
            <person name="Li Z."/>
            <person name="Lu H.C."/>
            <person name="Ye Q.L."/>
            <person name="Zhang D."/>
            <person name="Wang J.Y."/>
            <person name="Li Y.F."/>
            <person name="Zhong Z.M."/>
            <person name="Liu X."/>
            <person name="Yu X."/>
            <person name="Liu D.K."/>
            <person name="Tu X.D."/>
            <person name="Liu B."/>
            <person name="Hao Y."/>
            <person name="Liao X.Y."/>
            <person name="Jiang Y.T."/>
            <person name="Sun W.H."/>
            <person name="Chen J."/>
            <person name="Chen Y.Q."/>
            <person name="Ai Y."/>
            <person name="Zhai J.W."/>
            <person name="Wu S.S."/>
            <person name="Zhou Z."/>
            <person name="Hsiao Y.Y."/>
            <person name="Wu W.L."/>
            <person name="Chen Y.Y."/>
            <person name="Lin Y.F."/>
            <person name="Hsu J.L."/>
            <person name="Li C.Y."/>
            <person name="Wang Z.W."/>
            <person name="Zhao X."/>
            <person name="Zhong W.Y."/>
            <person name="Ma X.K."/>
            <person name="Ma L."/>
            <person name="Huang J."/>
            <person name="Chen G.Z."/>
            <person name="Huang M.Z."/>
            <person name="Huang L."/>
            <person name="Peng D.H."/>
            <person name="Luo Y.B."/>
            <person name="Zou S.Q."/>
            <person name="Chen S.P."/>
            <person name="Lan S."/>
            <person name="Tsai W.C."/>
            <person name="Van de Peer Y."/>
            <person name="Liu Z.J."/>
        </authorList>
    </citation>
    <scope>NUCLEOTIDE SEQUENCE [LARGE SCALE GENOMIC DNA]</scope>
    <source>
        <strain evidence="7">Lor288</strain>
    </source>
</reference>
<dbReference type="SUPFAM" id="SSF46689">
    <property type="entry name" value="Homeodomain-like"/>
    <property type="match status" value="1"/>
</dbReference>
<gene>
    <name evidence="7" type="primary">ARR12</name>
    <name evidence="7" type="ORF">KSP40_PGU017915</name>
</gene>
<dbReference type="PANTHER" id="PTHR31442:SF19">
    <property type="entry name" value="OS01G0844900 PROTEIN"/>
    <property type="match status" value="1"/>
</dbReference>
<evidence type="ECO:0000313" key="8">
    <source>
        <dbReference type="Proteomes" id="UP001412067"/>
    </source>
</evidence>
<keyword evidence="4" id="KW-0539">Nucleus</keyword>
<organism evidence="7 8">
    <name type="scientific">Platanthera guangdongensis</name>
    <dbReference type="NCBI Taxonomy" id="2320717"/>
    <lineage>
        <taxon>Eukaryota</taxon>
        <taxon>Viridiplantae</taxon>
        <taxon>Streptophyta</taxon>
        <taxon>Embryophyta</taxon>
        <taxon>Tracheophyta</taxon>
        <taxon>Spermatophyta</taxon>
        <taxon>Magnoliopsida</taxon>
        <taxon>Liliopsida</taxon>
        <taxon>Asparagales</taxon>
        <taxon>Orchidaceae</taxon>
        <taxon>Orchidoideae</taxon>
        <taxon>Orchideae</taxon>
        <taxon>Orchidinae</taxon>
        <taxon>Platanthera</taxon>
    </lineage>
</organism>
<name>A0ABR2LT70_9ASPA</name>
<dbReference type="PANTHER" id="PTHR31442">
    <property type="entry name" value="HOMEODOMAIN-LIKE SUPERFAMILY PROTEIN-RELATED"/>
    <property type="match status" value="1"/>
</dbReference>
<accession>A0ABR2LT70</accession>
<feature type="region of interest" description="Disordered" evidence="5">
    <location>
        <begin position="92"/>
        <end position="117"/>
    </location>
</feature>
<evidence type="ECO:0000256" key="4">
    <source>
        <dbReference type="ARBA" id="ARBA00023242"/>
    </source>
</evidence>
<comment type="caution">
    <text evidence="7">The sequence shown here is derived from an EMBL/GenBank/DDBJ whole genome shotgun (WGS) entry which is preliminary data.</text>
</comment>
<evidence type="ECO:0000313" key="7">
    <source>
        <dbReference type="EMBL" id="KAK8950118.1"/>
    </source>
</evidence>
<dbReference type="InterPro" id="IPR006447">
    <property type="entry name" value="Myb_dom_plants"/>
</dbReference>
<feature type="domain" description="HTH myb-type" evidence="6">
    <location>
        <begin position="115"/>
        <end position="173"/>
    </location>
</feature>
<dbReference type="EMBL" id="JBBWWR010000015">
    <property type="protein sequence ID" value="KAK8950118.1"/>
    <property type="molecule type" value="Genomic_DNA"/>
</dbReference>
<dbReference type="NCBIfam" id="TIGR01557">
    <property type="entry name" value="myb_SHAQKYF"/>
    <property type="match status" value="1"/>
</dbReference>
<dbReference type="InterPro" id="IPR044841">
    <property type="entry name" value="LUX/BOA-like"/>
</dbReference>
<dbReference type="PROSITE" id="PS51294">
    <property type="entry name" value="HTH_MYB"/>
    <property type="match status" value="1"/>
</dbReference>
<keyword evidence="8" id="KW-1185">Reference proteome</keyword>
<dbReference type="Proteomes" id="UP001412067">
    <property type="component" value="Unassembled WGS sequence"/>
</dbReference>
<evidence type="ECO:0000256" key="1">
    <source>
        <dbReference type="ARBA" id="ARBA00023015"/>
    </source>
</evidence>
<keyword evidence="2" id="KW-0238">DNA-binding</keyword>
<proteinExistence type="predicted"/>
<evidence type="ECO:0000256" key="5">
    <source>
        <dbReference type="SAM" id="MobiDB-lite"/>
    </source>
</evidence>
<dbReference type="Gene3D" id="1.10.10.60">
    <property type="entry name" value="Homeodomain-like"/>
    <property type="match status" value="1"/>
</dbReference>
<evidence type="ECO:0000256" key="2">
    <source>
        <dbReference type="ARBA" id="ARBA00023125"/>
    </source>
</evidence>
<dbReference type="InterPro" id="IPR009057">
    <property type="entry name" value="Homeodomain-like_sf"/>
</dbReference>
<keyword evidence="1" id="KW-0805">Transcription regulation</keyword>
<evidence type="ECO:0000259" key="6">
    <source>
        <dbReference type="PROSITE" id="PS51294"/>
    </source>
</evidence>
<protein>
    <submittedName>
        <fullName evidence="7">Two-component response regulator ARR12</fullName>
    </submittedName>
</protein>